<accession>A0A7Z0WIY2</accession>
<evidence type="ECO:0008006" key="3">
    <source>
        <dbReference type="Google" id="ProtNLM"/>
    </source>
</evidence>
<evidence type="ECO:0000313" key="2">
    <source>
        <dbReference type="Proteomes" id="UP000185696"/>
    </source>
</evidence>
<gene>
    <name evidence="1" type="ORF">BLA60_26890</name>
</gene>
<dbReference type="InterPro" id="IPR019734">
    <property type="entry name" value="TPR_rpt"/>
</dbReference>
<dbReference type="AlphaFoldDB" id="A0A7Z0WIY2"/>
<keyword evidence="2" id="KW-1185">Reference proteome</keyword>
<dbReference type="SUPFAM" id="SSF48452">
    <property type="entry name" value="TPR-like"/>
    <property type="match status" value="1"/>
</dbReference>
<comment type="caution">
    <text evidence="1">The sequence shown here is derived from an EMBL/GenBank/DDBJ whole genome shotgun (WGS) entry which is preliminary data.</text>
</comment>
<dbReference type="Pfam" id="PF13174">
    <property type="entry name" value="TPR_6"/>
    <property type="match status" value="1"/>
</dbReference>
<evidence type="ECO:0000313" key="1">
    <source>
        <dbReference type="EMBL" id="OLF07550.1"/>
    </source>
</evidence>
<name>A0A7Z0WIY2_9PSEU</name>
<dbReference type="Proteomes" id="UP000185696">
    <property type="component" value="Unassembled WGS sequence"/>
</dbReference>
<proteinExistence type="predicted"/>
<protein>
    <recommendedName>
        <fullName evidence="3">Transcriptional regulator</fullName>
    </recommendedName>
</protein>
<reference evidence="1 2" key="1">
    <citation type="submission" date="2016-12" db="EMBL/GenBank/DDBJ databases">
        <title>The draft genome sequence of Actinophytocola xinjiangensis.</title>
        <authorList>
            <person name="Wang W."/>
            <person name="Yuan L."/>
        </authorList>
    </citation>
    <scope>NUCLEOTIDE SEQUENCE [LARGE SCALE GENOMIC DNA]</scope>
    <source>
        <strain evidence="1 2">CGMCC 4.4663</strain>
    </source>
</reference>
<dbReference type="Gene3D" id="1.25.40.10">
    <property type="entry name" value="Tetratricopeptide repeat domain"/>
    <property type="match status" value="1"/>
</dbReference>
<dbReference type="EMBL" id="MSIF01000015">
    <property type="protein sequence ID" value="OLF07550.1"/>
    <property type="molecule type" value="Genomic_DNA"/>
</dbReference>
<dbReference type="InterPro" id="IPR011990">
    <property type="entry name" value="TPR-like_helical_dom_sf"/>
</dbReference>
<sequence length="360" mass="39406">MVSSLELQGGDWTDADSHELALLVREGAELPVSAESVTHLVHAWLVTEPPQVVEQASGRRVGDNLVRKVERRTAELRRIDDYLAGGDLHALVVQELRATAALLREATYTEALGRRLLAALGELAQLAGWVLGDAGRYVSAAHYYLVGVKAAHAAGDVALAGNLISTLAYQVSNVGSPREAVLLASSANTGARAQATPKVRALFKERLAWAYAKSGERRQTERTLAAVETDYERGVDLDHPEWVYWLDEDEVTIMAGRCYAELGDADRAIDLLTGVLDNYDERRTRELALYKSWLAEAHLSRGDLDQAVASATHALELTSTTTSARSDDRVSALRRKLRPHGSHPLVVDFEERVRELADLG</sequence>
<organism evidence="1 2">
    <name type="scientific">Actinophytocola xinjiangensis</name>
    <dbReference type="NCBI Taxonomy" id="485602"/>
    <lineage>
        <taxon>Bacteria</taxon>
        <taxon>Bacillati</taxon>
        <taxon>Actinomycetota</taxon>
        <taxon>Actinomycetes</taxon>
        <taxon>Pseudonocardiales</taxon>
        <taxon>Pseudonocardiaceae</taxon>
    </lineage>
</organism>